<dbReference type="STRING" id="1117707.VQ7734_02708"/>
<evidence type="ECO:0000256" key="6">
    <source>
        <dbReference type="NCBIfam" id="TIGR03242"/>
    </source>
</evidence>
<comment type="pathway">
    <text evidence="5">Amino-acid degradation; L-arginine degradation via AST pathway; L-glutamate and succinate from L-arginine: step 5/5.</text>
</comment>
<evidence type="ECO:0000256" key="1">
    <source>
        <dbReference type="ARBA" id="ARBA00022503"/>
    </source>
</evidence>
<keyword evidence="4 5" id="KW-0862">Zinc</keyword>
<protein>
    <recommendedName>
        <fullName evidence="5 6">Succinylglutamate desuccinylase</fullName>
        <ecNumber evidence="5 6">3.5.1.96</ecNumber>
    </recommendedName>
</protein>
<dbReference type="AlphaFoldDB" id="A0A1M7YW82"/>
<dbReference type="SUPFAM" id="SSF53187">
    <property type="entry name" value="Zn-dependent exopeptidases"/>
    <property type="match status" value="1"/>
</dbReference>
<evidence type="ECO:0000256" key="3">
    <source>
        <dbReference type="ARBA" id="ARBA00022801"/>
    </source>
</evidence>
<dbReference type="InterPro" id="IPR016681">
    <property type="entry name" value="SuccinylGlu_desuccinylase"/>
</dbReference>
<feature type="binding site" evidence="5">
    <location>
        <position position="53"/>
    </location>
    <ligand>
        <name>Zn(2+)</name>
        <dbReference type="ChEBI" id="CHEBI:29105"/>
    </ligand>
</feature>
<dbReference type="GO" id="GO:0019545">
    <property type="term" value="P:L-arginine catabolic process to succinate"/>
    <property type="evidence" value="ECO:0007669"/>
    <property type="project" value="UniProtKB-UniRule"/>
</dbReference>
<dbReference type="GO" id="GO:0019544">
    <property type="term" value="P:L-arginine catabolic process to L-glutamate"/>
    <property type="evidence" value="ECO:0007669"/>
    <property type="project" value="UniProtKB-UniRule"/>
</dbReference>
<dbReference type="OrthoDB" id="5290473at2"/>
<name>A0A1M7YW82_9VIBR</name>
<sequence>MSSYLSEVLENRQPAALTGDNQYLSWKQVAEGVLLFEPHHPAEHHVILSAGVHGNETAPVEILCRHVDALLAGEMALNVRLLVILGNLAAMRQNQRFIDVDLNRLFSEKHLDYDVGEDTRRAVLLEQCTGDFYTGTVLSARFHLDLHTAIRGSHYLRFGVLPVLNDTTVRSGFFDRLLGMGLEALVVNPVPGGTFSYFTANVHGAQSCTLELGKARPFGTNDLTQFQAADEGVADLICGRNDLSSPRPPAKIYRVSQELKKYSENFYFPEIGDDVKNFTRFPQGTVIARDGDVEYRVEHAFEWLIFPNANVRNGLRAGIMLEETELDAFTRR</sequence>
<dbReference type="EC" id="3.5.1.96" evidence="5 6"/>
<dbReference type="Gene3D" id="3.40.630.10">
    <property type="entry name" value="Zn peptidases"/>
    <property type="match status" value="1"/>
</dbReference>
<dbReference type="GO" id="GO:0016788">
    <property type="term" value="F:hydrolase activity, acting on ester bonds"/>
    <property type="evidence" value="ECO:0007669"/>
    <property type="project" value="UniProtKB-UniRule"/>
</dbReference>
<dbReference type="PANTHER" id="PTHR15162">
    <property type="entry name" value="ASPARTOACYLASE"/>
    <property type="match status" value="1"/>
</dbReference>
<reference evidence="10" key="1">
    <citation type="submission" date="2016-12" db="EMBL/GenBank/DDBJ databases">
        <authorList>
            <person name="Rodrigo-Torres L."/>
            <person name="Arahal R.D."/>
            <person name="Lucena T."/>
        </authorList>
    </citation>
    <scope>NUCLEOTIDE SEQUENCE [LARGE SCALE GENOMIC DNA]</scope>
</reference>
<dbReference type="GO" id="GO:0009017">
    <property type="term" value="F:succinylglutamate desuccinylase activity"/>
    <property type="evidence" value="ECO:0007669"/>
    <property type="project" value="UniProtKB-UniRule"/>
</dbReference>
<comment type="cofactor">
    <cofactor evidence="5">
        <name>Zn(2+)</name>
        <dbReference type="ChEBI" id="CHEBI:29105"/>
    </cofactor>
    <text evidence="5">Binds 1 zinc ion per subunit.</text>
</comment>
<feature type="domain" description="AstE/AspA barrel-sandwich hybrid" evidence="7">
    <location>
        <begin position="250"/>
        <end position="323"/>
    </location>
</feature>
<keyword evidence="1 5" id="KW-0056">Arginine metabolism</keyword>
<feature type="domain" description="Succinylglutamate desuccinylase/Aspartoacylase catalytic" evidence="8">
    <location>
        <begin position="45"/>
        <end position="237"/>
    </location>
</feature>
<evidence type="ECO:0000256" key="4">
    <source>
        <dbReference type="ARBA" id="ARBA00022833"/>
    </source>
</evidence>
<accession>A0A1M7YW82</accession>
<dbReference type="Pfam" id="PF04952">
    <property type="entry name" value="AstE_AspA_hybrid"/>
    <property type="match status" value="1"/>
</dbReference>
<evidence type="ECO:0000256" key="2">
    <source>
        <dbReference type="ARBA" id="ARBA00022723"/>
    </source>
</evidence>
<organism evidence="9 10">
    <name type="scientific">Vibrio quintilis</name>
    <dbReference type="NCBI Taxonomy" id="1117707"/>
    <lineage>
        <taxon>Bacteria</taxon>
        <taxon>Pseudomonadati</taxon>
        <taxon>Pseudomonadota</taxon>
        <taxon>Gammaproteobacteria</taxon>
        <taxon>Vibrionales</taxon>
        <taxon>Vibrionaceae</taxon>
        <taxon>Vibrio</taxon>
    </lineage>
</organism>
<dbReference type="InterPro" id="IPR055438">
    <property type="entry name" value="AstE_AspA_cat"/>
</dbReference>
<dbReference type="GO" id="GO:0008270">
    <property type="term" value="F:zinc ion binding"/>
    <property type="evidence" value="ECO:0007669"/>
    <property type="project" value="UniProtKB-UniRule"/>
</dbReference>
<comment type="function">
    <text evidence="5">Transforms N(2)-succinylglutamate into succinate and glutamate.</text>
</comment>
<gene>
    <name evidence="9" type="primary">astE_2</name>
    <name evidence="5" type="synonym">astE</name>
    <name evidence="9" type="ORF">VQ7734_02708</name>
</gene>
<comment type="catalytic activity">
    <reaction evidence="5">
        <text>N-succinyl-L-glutamate + H2O = L-glutamate + succinate</text>
        <dbReference type="Rhea" id="RHEA:15169"/>
        <dbReference type="ChEBI" id="CHEBI:15377"/>
        <dbReference type="ChEBI" id="CHEBI:29985"/>
        <dbReference type="ChEBI" id="CHEBI:30031"/>
        <dbReference type="ChEBI" id="CHEBI:58763"/>
        <dbReference type="EC" id="3.5.1.96"/>
    </reaction>
</comment>
<dbReference type="PANTHER" id="PTHR15162:SF7">
    <property type="entry name" value="SUCCINYLGLUTAMATE DESUCCINYLASE"/>
    <property type="match status" value="1"/>
</dbReference>
<dbReference type="UniPathway" id="UPA00185">
    <property type="reaction ID" value="UER00283"/>
</dbReference>
<evidence type="ECO:0000259" key="8">
    <source>
        <dbReference type="Pfam" id="PF24827"/>
    </source>
</evidence>
<dbReference type="Pfam" id="PF24827">
    <property type="entry name" value="AstE_AspA_cat"/>
    <property type="match status" value="1"/>
</dbReference>
<evidence type="ECO:0000259" key="7">
    <source>
        <dbReference type="Pfam" id="PF04952"/>
    </source>
</evidence>
<evidence type="ECO:0000313" key="10">
    <source>
        <dbReference type="Proteomes" id="UP000184600"/>
    </source>
</evidence>
<feature type="binding site" evidence="5">
    <location>
        <position position="147"/>
    </location>
    <ligand>
        <name>Zn(2+)</name>
        <dbReference type="ChEBI" id="CHEBI:29105"/>
    </ligand>
</feature>
<dbReference type="HAMAP" id="MF_00767">
    <property type="entry name" value="Arg_catab_AstE"/>
    <property type="match status" value="1"/>
</dbReference>
<evidence type="ECO:0000313" key="9">
    <source>
        <dbReference type="EMBL" id="SHO56939.1"/>
    </source>
</evidence>
<evidence type="ECO:0000256" key="5">
    <source>
        <dbReference type="HAMAP-Rule" id="MF_00767"/>
    </source>
</evidence>
<keyword evidence="2 5" id="KW-0479">Metal-binding</keyword>
<dbReference type="RefSeq" id="WP_073583408.1">
    <property type="nucleotide sequence ID" value="NZ_AP024898.1"/>
</dbReference>
<feature type="active site" evidence="5">
    <location>
        <position position="211"/>
    </location>
</feature>
<proteinExistence type="inferred from homology"/>
<keyword evidence="10" id="KW-1185">Reference proteome</keyword>
<dbReference type="Proteomes" id="UP000184600">
    <property type="component" value="Unassembled WGS sequence"/>
</dbReference>
<dbReference type="InterPro" id="IPR007036">
    <property type="entry name" value="Aste_AspA_hybrid_dom"/>
</dbReference>
<dbReference type="CDD" id="cd03855">
    <property type="entry name" value="M14_ASTE"/>
    <property type="match status" value="1"/>
</dbReference>
<dbReference type="EMBL" id="FRFG01000031">
    <property type="protein sequence ID" value="SHO56939.1"/>
    <property type="molecule type" value="Genomic_DNA"/>
</dbReference>
<keyword evidence="3 5" id="KW-0378">Hydrolase</keyword>
<dbReference type="NCBIfam" id="TIGR03242">
    <property type="entry name" value="arg_catab_astE"/>
    <property type="match status" value="1"/>
</dbReference>
<dbReference type="NCBIfam" id="NF003706">
    <property type="entry name" value="PRK05324.1"/>
    <property type="match status" value="1"/>
</dbReference>
<comment type="similarity">
    <text evidence="5">Belongs to the AspA/AstE family. Succinylglutamate desuccinylase subfamily.</text>
</comment>
<dbReference type="InterPro" id="IPR050178">
    <property type="entry name" value="AspA/AstE_fam"/>
</dbReference>
<feature type="binding site" evidence="5">
    <location>
        <position position="56"/>
    </location>
    <ligand>
        <name>Zn(2+)</name>
        <dbReference type="ChEBI" id="CHEBI:29105"/>
    </ligand>
</feature>